<dbReference type="EMBL" id="CAADRA010005214">
    <property type="protein sequence ID" value="VFT87111.1"/>
    <property type="molecule type" value="Genomic_DNA"/>
</dbReference>
<dbReference type="GO" id="GO:0022857">
    <property type="term" value="F:transmembrane transporter activity"/>
    <property type="evidence" value="ECO:0007669"/>
    <property type="project" value="InterPro"/>
</dbReference>
<evidence type="ECO:0000256" key="3">
    <source>
        <dbReference type="ARBA" id="ARBA00022692"/>
    </source>
</evidence>
<evidence type="ECO:0000256" key="1">
    <source>
        <dbReference type="ARBA" id="ARBA00004141"/>
    </source>
</evidence>
<evidence type="ECO:0000256" key="5">
    <source>
        <dbReference type="ARBA" id="ARBA00023136"/>
    </source>
</evidence>
<evidence type="ECO:0000313" key="9">
    <source>
        <dbReference type="Proteomes" id="UP000332933"/>
    </source>
</evidence>
<feature type="transmembrane region" description="Helical" evidence="6">
    <location>
        <begin position="407"/>
        <end position="426"/>
    </location>
</feature>
<feature type="transmembrane region" description="Helical" evidence="6">
    <location>
        <begin position="571"/>
        <end position="594"/>
    </location>
</feature>
<gene>
    <name evidence="8" type="primary">Aste57867_10236</name>
    <name evidence="7" type="ORF">As57867_010197</name>
    <name evidence="8" type="ORF">ASTE57867_10236</name>
</gene>
<feature type="transmembrane region" description="Helical" evidence="6">
    <location>
        <begin position="69"/>
        <end position="93"/>
    </location>
</feature>
<proteinExistence type="inferred from homology"/>
<feature type="transmembrane region" description="Helical" evidence="6">
    <location>
        <begin position="194"/>
        <end position="218"/>
    </location>
</feature>
<organism evidence="8 9">
    <name type="scientific">Aphanomyces stellatus</name>
    <dbReference type="NCBI Taxonomy" id="120398"/>
    <lineage>
        <taxon>Eukaryota</taxon>
        <taxon>Sar</taxon>
        <taxon>Stramenopiles</taxon>
        <taxon>Oomycota</taxon>
        <taxon>Saprolegniomycetes</taxon>
        <taxon>Saprolegniales</taxon>
        <taxon>Verrucalvaceae</taxon>
        <taxon>Aphanomyces</taxon>
    </lineage>
</organism>
<name>A0A485KQL9_9STRA</name>
<feature type="transmembrane region" description="Helical" evidence="6">
    <location>
        <begin position="538"/>
        <end position="559"/>
    </location>
</feature>
<comment type="similarity">
    <text evidence="2">Belongs to the major facilitator superfamily. Proton-dependent oligopeptide transporter (POT/PTR) (TC 2.A.17) family.</text>
</comment>
<dbReference type="InterPro" id="IPR000109">
    <property type="entry name" value="POT_fam"/>
</dbReference>
<dbReference type="AlphaFoldDB" id="A0A485KQL9"/>
<feature type="transmembrane region" description="Helical" evidence="6">
    <location>
        <begin position="496"/>
        <end position="518"/>
    </location>
</feature>
<feature type="transmembrane region" description="Helical" evidence="6">
    <location>
        <begin position="230"/>
        <end position="253"/>
    </location>
</feature>
<dbReference type="Pfam" id="PF00854">
    <property type="entry name" value="PTR2"/>
    <property type="match status" value="1"/>
</dbReference>
<feature type="transmembrane region" description="Helical" evidence="6">
    <location>
        <begin position="105"/>
        <end position="124"/>
    </location>
</feature>
<dbReference type="EMBL" id="VJMH01005193">
    <property type="protein sequence ID" value="KAF0699184.1"/>
    <property type="molecule type" value="Genomic_DNA"/>
</dbReference>
<reference evidence="7" key="2">
    <citation type="submission" date="2019-06" db="EMBL/GenBank/DDBJ databases">
        <title>Genomics analysis of Aphanomyces spp. identifies a new class of oomycete effector associated with host adaptation.</title>
        <authorList>
            <person name="Gaulin E."/>
        </authorList>
    </citation>
    <scope>NUCLEOTIDE SEQUENCE</scope>
    <source>
        <strain evidence="7">CBS 578.67</strain>
    </source>
</reference>
<feature type="transmembrane region" description="Helical" evidence="6">
    <location>
        <begin position="315"/>
        <end position="334"/>
    </location>
</feature>
<evidence type="ECO:0000256" key="6">
    <source>
        <dbReference type="SAM" id="Phobius"/>
    </source>
</evidence>
<feature type="transmembrane region" description="Helical" evidence="6">
    <location>
        <begin position="286"/>
        <end position="309"/>
    </location>
</feature>
<evidence type="ECO:0000313" key="7">
    <source>
        <dbReference type="EMBL" id="KAF0699184.1"/>
    </source>
</evidence>
<dbReference type="PANTHER" id="PTHR11654">
    <property type="entry name" value="OLIGOPEPTIDE TRANSPORTER-RELATED"/>
    <property type="match status" value="1"/>
</dbReference>
<dbReference type="Proteomes" id="UP000332933">
    <property type="component" value="Unassembled WGS sequence"/>
</dbReference>
<keyword evidence="9" id="KW-1185">Reference proteome</keyword>
<protein>
    <submittedName>
        <fullName evidence="8">Aste57867_10236 protein</fullName>
    </submittedName>
</protein>
<evidence type="ECO:0000256" key="2">
    <source>
        <dbReference type="ARBA" id="ARBA00005982"/>
    </source>
</evidence>
<keyword evidence="5 6" id="KW-0472">Membrane</keyword>
<feature type="transmembrane region" description="Helical" evidence="6">
    <location>
        <begin position="35"/>
        <end position="57"/>
    </location>
</feature>
<evidence type="ECO:0000256" key="4">
    <source>
        <dbReference type="ARBA" id="ARBA00022989"/>
    </source>
</evidence>
<dbReference type="GO" id="GO:0016020">
    <property type="term" value="C:membrane"/>
    <property type="evidence" value="ECO:0007669"/>
    <property type="project" value="UniProtKB-SubCell"/>
</dbReference>
<sequence>MTLPQLRPKVPTVVAESRGLLKQKVDQATNTPTSILWSVASFVLVLATADALTSTTIRQALKNFLEDRLGYTAVSASAIQSLWVCACGLFSIVGAVVGDEAWGRFPTIAFASFWYAIAAIILAVSTHPYAVKYHLPAATATFLAALFGGVAVGTGLLGPNLVTFGADQFSTSATTINSATADSASTPSCSRRKLYFTLFFIACNTGASVSFTYLAYLSVNGLGTFIPSAYGYYATFLVCAGLLLVATLLFVCVSSRFVRKPNGQDHLSTSHLLATILGSIKYCHRLIYVVGGFVVFMAAVALNAVTLAVDFSTRPFLTYAAAGATGLGLFCWVVKASRPFYFDYHPNVSNAEIDDIKQLLRLLPFASFLVVWQCVAHQTDANFQSIAQQCDLRLSASTRTAIQIPGAMLGALCTMGVAVGLPLLHYVIFPVVHKCRRVHASSSEHVFGGLLVASSAMLWAAFVEMWRRESGLIDMGDGLGPLVENGSQKPMSNLPWYYVVPSYVVLGVAECLVTIPAYDVFYTTVPVHLRSTAMSINLVMLAMGDNLASVVTLLFAPFIPDDLNGGRMEYMFFALAGLALVNAFVFGLVVMYQMKFGMERHVEMKRRVVVYKLVPT</sequence>
<evidence type="ECO:0000313" key="8">
    <source>
        <dbReference type="EMBL" id="VFT87111.1"/>
    </source>
</evidence>
<dbReference type="InterPro" id="IPR036259">
    <property type="entry name" value="MFS_trans_sf"/>
</dbReference>
<keyword evidence="4 6" id="KW-1133">Transmembrane helix</keyword>
<feature type="transmembrane region" description="Helical" evidence="6">
    <location>
        <begin position="446"/>
        <end position="466"/>
    </location>
</feature>
<dbReference type="Gene3D" id="1.20.1250.20">
    <property type="entry name" value="MFS general substrate transporter like domains"/>
    <property type="match status" value="1"/>
</dbReference>
<accession>A0A485KQL9</accession>
<dbReference type="OrthoDB" id="8904098at2759"/>
<dbReference type="SUPFAM" id="SSF103473">
    <property type="entry name" value="MFS general substrate transporter"/>
    <property type="match status" value="1"/>
</dbReference>
<keyword evidence="3 6" id="KW-0812">Transmembrane</keyword>
<reference evidence="8 9" key="1">
    <citation type="submission" date="2019-03" db="EMBL/GenBank/DDBJ databases">
        <authorList>
            <person name="Gaulin E."/>
            <person name="Dumas B."/>
        </authorList>
    </citation>
    <scope>NUCLEOTIDE SEQUENCE [LARGE SCALE GENOMIC DNA]</scope>
    <source>
        <strain evidence="8">CBS 568.67</strain>
    </source>
</reference>
<comment type="subcellular location">
    <subcellularLocation>
        <location evidence="1">Membrane</location>
        <topology evidence="1">Multi-pass membrane protein</topology>
    </subcellularLocation>
</comment>